<dbReference type="GO" id="GO:0008251">
    <property type="term" value="F:tRNA-specific adenosine deaminase activity"/>
    <property type="evidence" value="ECO:0007669"/>
    <property type="project" value="InterPro"/>
</dbReference>
<dbReference type="AlphaFoldDB" id="A0A5C5G5I4"/>
<dbReference type="STRING" id="5288.A0A5C5G5I4"/>
<protein>
    <recommendedName>
        <fullName evidence="2">CMP/dCMP-type deaminase domain-containing protein</fullName>
    </recommendedName>
</protein>
<feature type="domain" description="CMP/dCMP-type deaminase" evidence="2">
    <location>
        <begin position="58"/>
        <end position="224"/>
    </location>
</feature>
<evidence type="ECO:0000259" key="2">
    <source>
        <dbReference type="Pfam" id="PF00383"/>
    </source>
</evidence>
<feature type="compositionally biased region" description="Low complexity" evidence="1">
    <location>
        <begin position="295"/>
        <end position="308"/>
    </location>
</feature>
<dbReference type="OrthoDB" id="6710946at2759"/>
<feature type="compositionally biased region" description="Low complexity" evidence="1">
    <location>
        <begin position="87"/>
        <end position="97"/>
    </location>
</feature>
<dbReference type="InterPro" id="IPR002125">
    <property type="entry name" value="CMP_dCMP_dom"/>
</dbReference>
<feature type="compositionally biased region" description="Polar residues" evidence="1">
    <location>
        <begin position="129"/>
        <end position="148"/>
    </location>
</feature>
<feature type="region of interest" description="Disordered" evidence="1">
    <location>
        <begin position="81"/>
        <end position="167"/>
    </location>
</feature>
<proteinExistence type="predicted"/>
<comment type="caution">
    <text evidence="3">The sequence shown here is derived from an EMBL/GenBank/DDBJ whole genome shotgun (WGS) entry which is preliminary data.</text>
</comment>
<organism evidence="3 4">
    <name type="scientific">Rhodotorula diobovata</name>
    <dbReference type="NCBI Taxonomy" id="5288"/>
    <lineage>
        <taxon>Eukaryota</taxon>
        <taxon>Fungi</taxon>
        <taxon>Dikarya</taxon>
        <taxon>Basidiomycota</taxon>
        <taxon>Pucciniomycotina</taxon>
        <taxon>Microbotryomycetes</taxon>
        <taxon>Sporidiobolales</taxon>
        <taxon>Sporidiobolaceae</taxon>
        <taxon>Rhodotorula</taxon>
    </lineage>
</organism>
<feature type="region of interest" description="Disordered" evidence="1">
    <location>
        <begin position="291"/>
        <end position="342"/>
    </location>
</feature>
<feature type="region of interest" description="Disordered" evidence="1">
    <location>
        <begin position="1"/>
        <end position="20"/>
    </location>
</feature>
<dbReference type="InterPro" id="IPR016193">
    <property type="entry name" value="Cytidine_deaminase-like"/>
</dbReference>
<sequence length="342" mass="36028">MTDPTLPATAAPPSLPRSVPSTLDERVAAYSSNVLPSDYTFEPTLSVDDNYMILTLIYARLSTSKRGNMACILVDPRGCASDAARHGATSSSNGATAADDDGEPPAKRARATSPSPQPFQRYPGRILAHSNNTPEPHTVPSPSNTDAATSEGGGKPARTGKKAQQSPFLARASNFPELHAEARSLCLAARSGTATAGATAYVSFPPCQACLPLLVAAGVTRLVYRQRMSAQGAVELCRREGVECVEVLDKEHDEMIKERVARWWKARGEGRDETRTRLDRWWKDQERRIMGAQESSPALTSADAADATPADKVKVDGGATGQAAAAGGPAATRAGAAEATAA</sequence>
<name>A0A5C5G5I4_9BASI</name>
<evidence type="ECO:0000313" key="4">
    <source>
        <dbReference type="Proteomes" id="UP000311382"/>
    </source>
</evidence>
<accession>A0A5C5G5I4</accession>
<evidence type="ECO:0000256" key="1">
    <source>
        <dbReference type="SAM" id="MobiDB-lite"/>
    </source>
</evidence>
<keyword evidence="4" id="KW-1185">Reference proteome</keyword>
<reference evidence="3 4" key="1">
    <citation type="submission" date="2019-03" db="EMBL/GenBank/DDBJ databases">
        <title>Rhodosporidium diobovatum UCD-FST 08-225 genome sequencing, assembly, and annotation.</title>
        <authorList>
            <person name="Fakankun I.U."/>
            <person name="Fristensky B."/>
            <person name="Levin D.B."/>
        </authorList>
    </citation>
    <scope>NUCLEOTIDE SEQUENCE [LARGE SCALE GENOMIC DNA]</scope>
    <source>
        <strain evidence="3 4">UCD-FST 08-225</strain>
    </source>
</reference>
<dbReference type="Proteomes" id="UP000311382">
    <property type="component" value="Unassembled WGS sequence"/>
</dbReference>
<dbReference type="SUPFAM" id="SSF53927">
    <property type="entry name" value="Cytidine deaminase-like"/>
    <property type="match status" value="1"/>
</dbReference>
<dbReference type="EMBL" id="SOZI01000003">
    <property type="protein sequence ID" value="TNY24318.1"/>
    <property type="molecule type" value="Genomic_DNA"/>
</dbReference>
<gene>
    <name evidence="3" type="ORF">DMC30DRAFT_163299</name>
</gene>
<feature type="compositionally biased region" description="Low complexity" evidence="1">
    <location>
        <begin position="1"/>
        <end position="12"/>
    </location>
</feature>
<dbReference type="Gene3D" id="3.40.140.10">
    <property type="entry name" value="Cytidine Deaminase, domain 2"/>
    <property type="match status" value="1"/>
</dbReference>
<dbReference type="Pfam" id="PF00383">
    <property type="entry name" value="dCMP_cyt_deam_1"/>
    <property type="match status" value="1"/>
</dbReference>
<evidence type="ECO:0000313" key="3">
    <source>
        <dbReference type="EMBL" id="TNY24318.1"/>
    </source>
</evidence>
<dbReference type="GO" id="GO:0002100">
    <property type="term" value="P:tRNA wobble adenosine to inosine editing"/>
    <property type="evidence" value="ECO:0007669"/>
    <property type="project" value="InterPro"/>
</dbReference>
<feature type="compositionally biased region" description="Low complexity" evidence="1">
    <location>
        <begin position="321"/>
        <end position="342"/>
    </location>
</feature>